<evidence type="ECO:0000256" key="1">
    <source>
        <dbReference type="SAM" id="Phobius"/>
    </source>
</evidence>
<feature type="transmembrane region" description="Helical" evidence="1">
    <location>
        <begin position="12"/>
        <end position="31"/>
    </location>
</feature>
<feature type="transmembrane region" description="Helical" evidence="1">
    <location>
        <begin position="156"/>
        <end position="172"/>
    </location>
</feature>
<feature type="transmembrane region" description="Helical" evidence="1">
    <location>
        <begin position="94"/>
        <end position="111"/>
    </location>
</feature>
<protein>
    <submittedName>
        <fullName evidence="2">Uncharacterized protein</fullName>
    </submittedName>
</protein>
<keyword evidence="1" id="KW-0812">Transmembrane</keyword>
<feature type="transmembrane region" description="Helical" evidence="1">
    <location>
        <begin position="178"/>
        <end position="196"/>
    </location>
</feature>
<dbReference type="EMBL" id="BDEQ01000001">
    <property type="protein sequence ID" value="GAT93234.1"/>
    <property type="molecule type" value="Genomic_DNA"/>
</dbReference>
<name>A0A5K1ULJ6_ENTHI</name>
<comment type="caution">
    <text evidence="2">The sequence shown here is derived from an EMBL/GenBank/DDBJ whole genome shotgun (WGS) entry which is preliminary data.</text>
</comment>
<feature type="transmembrane region" description="Helical" evidence="1">
    <location>
        <begin position="117"/>
        <end position="136"/>
    </location>
</feature>
<dbReference type="Proteomes" id="UP000078387">
    <property type="component" value="Unassembled WGS sequence"/>
</dbReference>
<dbReference type="VEuPathDB" id="AmoebaDB:EHI8A_017900"/>
<proteinExistence type="predicted"/>
<dbReference type="VEuPathDB" id="AmoebaDB:EHI7A_049150"/>
<feature type="transmembrane region" description="Helical" evidence="1">
    <location>
        <begin position="51"/>
        <end position="74"/>
    </location>
</feature>
<accession>A0A5K1ULJ6</accession>
<keyword evidence="1" id="KW-0472">Membrane</keyword>
<keyword evidence="1" id="KW-1133">Transmembrane helix</keyword>
<dbReference type="VEuPathDB" id="AmoebaDB:EHI_127120"/>
<dbReference type="OMA" id="FLILEIC"/>
<evidence type="ECO:0000313" key="2">
    <source>
        <dbReference type="EMBL" id="GAT93234.1"/>
    </source>
</evidence>
<organism evidence="2 3">
    <name type="scientific">Entamoeba histolytica</name>
    <dbReference type="NCBI Taxonomy" id="5759"/>
    <lineage>
        <taxon>Eukaryota</taxon>
        <taxon>Amoebozoa</taxon>
        <taxon>Evosea</taxon>
        <taxon>Archamoebae</taxon>
        <taxon>Mastigamoebida</taxon>
        <taxon>Entamoebidae</taxon>
        <taxon>Entamoeba</taxon>
    </lineage>
</organism>
<gene>
    <name evidence="2" type="ORF">CL6EHI_127120</name>
</gene>
<evidence type="ECO:0000313" key="3">
    <source>
        <dbReference type="Proteomes" id="UP000078387"/>
    </source>
</evidence>
<sequence>MNWKFIIKNIPLLLISSICIFFLLVILPNIHSITQKELTQVVSESILYNSLFIFSLIIIIPLIFGLSYLIHFIFIPHFVAMVNPVVVPCKGSSIALFCVGTLLLIEIFIQNASLKNIFHTLSLICYIIHVGTYYYIVRLCPFTMSFIRSRIQSVKVILTVGLIMTLLCKLILNGTIAILSDWLSVLLAIIIASCYYKDIKEFVVNYYNDVESQNNVETLTDLDPLTMKELEEPSDVVII</sequence>
<dbReference type="VEuPathDB" id="AmoebaDB:EHI5A_031440"/>
<reference evidence="2 3" key="1">
    <citation type="submission" date="2016-05" db="EMBL/GenBank/DDBJ databases">
        <title>First whole genome sequencing of Entamoeba histolytica HM1:IMSS-clone-6.</title>
        <authorList>
            <person name="Mukherjee Avik.K."/>
            <person name="Izumyama S."/>
            <person name="Nakada-Tsukui K."/>
            <person name="Nozaki T."/>
        </authorList>
    </citation>
    <scope>NUCLEOTIDE SEQUENCE [LARGE SCALE GENOMIC DNA]</scope>
    <source>
        <strain evidence="2 3">HM1:IMSS clone 6</strain>
    </source>
</reference>
<dbReference type="VEuPathDB" id="AmoebaDB:KM1_040020"/>
<dbReference type="AlphaFoldDB" id="A0A5K1ULJ6"/>